<evidence type="ECO:0000256" key="5">
    <source>
        <dbReference type="ARBA" id="ARBA00022989"/>
    </source>
</evidence>
<feature type="transmembrane region" description="Helical" evidence="7">
    <location>
        <begin position="413"/>
        <end position="434"/>
    </location>
</feature>
<dbReference type="PANTHER" id="PTHR43044:SF2">
    <property type="entry name" value="POLYSULPHIDE REDUCTASE NRFD"/>
    <property type="match status" value="1"/>
</dbReference>
<dbReference type="AlphaFoldDB" id="A0A0F6IIB9"/>
<feature type="transmembrane region" description="Helical" evidence="7">
    <location>
        <begin position="77"/>
        <end position="106"/>
    </location>
</feature>
<feature type="transmembrane region" description="Helical" evidence="7">
    <location>
        <begin position="347"/>
        <end position="365"/>
    </location>
</feature>
<gene>
    <name evidence="8" type="ORF">LEP1GSC079_3549</name>
</gene>
<feature type="transmembrane region" description="Helical" evidence="7">
    <location>
        <begin position="169"/>
        <end position="193"/>
    </location>
</feature>
<dbReference type="InterPro" id="IPR005614">
    <property type="entry name" value="NrfD-like"/>
</dbReference>
<dbReference type="Proteomes" id="UP000012164">
    <property type="component" value="Unassembled WGS sequence"/>
</dbReference>
<feature type="transmembrane region" description="Helical" evidence="7">
    <location>
        <begin position="226"/>
        <end position="245"/>
    </location>
</feature>
<sequence>MSMSNAVKEALDIQPLVTGGKSVRDVTEDILRPVEAFPTSLWWKAFLLVLTITVVDLGIIGYLTWEGLYILGINNPVAWGFFIVNFVFWIGIGHAGTLISAVLYLFRQEWRTGINRAAEAMTIFAVLTAASNLIIHIGRPWVGYWLFPYPNERGPLWVNFRSPLIWDTFAVSTYLTISLVFWYIGLIPDIAAVRDRSKGEFKRKLYDVLALGWVGSNKAWSHLETVAMILAALSTPLVLSVHTIVSFDFAVSILPGWHTTIFPPYFVAGAIFSGFAMVVTLMVIAREVFNLKDYITMKHLENMNKVIMVTGLIVGLAYSTEFFMAWYSGNEYEGFTFVNRAFGPYGWAYFIMFSCNVFSPQVFWWKKLRTNIPVMFIISIVVNIGMWFERYVIVMTTHADFLPSSWDMYIPTVYDFMMLIGTFGIFFTLFLLFCRIMPVIAVAEVKTVMPHKDGGHH</sequence>
<keyword evidence="5 7" id="KW-1133">Transmembrane helix</keyword>
<dbReference type="Pfam" id="PF03916">
    <property type="entry name" value="NrfD"/>
    <property type="match status" value="1"/>
</dbReference>
<evidence type="ECO:0000313" key="8">
    <source>
        <dbReference type="EMBL" id="EMJ37794.1"/>
    </source>
</evidence>
<evidence type="ECO:0000256" key="3">
    <source>
        <dbReference type="ARBA" id="ARBA00022475"/>
    </source>
</evidence>
<dbReference type="PANTHER" id="PTHR43044">
    <property type="match status" value="1"/>
</dbReference>
<feature type="transmembrane region" description="Helical" evidence="7">
    <location>
        <begin position="118"/>
        <end position="138"/>
    </location>
</feature>
<evidence type="ECO:0000313" key="9">
    <source>
        <dbReference type="Proteomes" id="UP000012164"/>
    </source>
</evidence>
<name>A0A0F6IIB9_LEPIR</name>
<evidence type="ECO:0000256" key="4">
    <source>
        <dbReference type="ARBA" id="ARBA00022692"/>
    </source>
</evidence>
<accession>A0A0F6IIB9</accession>
<evidence type="ECO:0000256" key="6">
    <source>
        <dbReference type="ARBA" id="ARBA00023136"/>
    </source>
</evidence>
<evidence type="ECO:0000256" key="1">
    <source>
        <dbReference type="ARBA" id="ARBA00004651"/>
    </source>
</evidence>
<keyword evidence="3" id="KW-1003">Cell membrane</keyword>
<evidence type="ECO:0000256" key="2">
    <source>
        <dbReference type="ARBA" id="ARBA00008929"/>
    </source>
</evidence>
<keyword evidence="4 7" id="KW-0812">Transmembrane</keyword>
<proteinExistence type="inferred from homology"/>
<dbReference type="GO" id="GO:0005886">
    <property type="term" value="C:plasma membrane"/>
    <property type="evidence" value="ECO:0007669"/>
    <property type="project" value="UniProtKB-SubCell"/>
</dbReference>
<dbReference type="EMBL" id="AKWR02000069">
    <property type="protein sequence ID" value="EMJ37794.1"/>
    <property type="molecule type" value="Genomic_DNA"/>
</dbReference>
<protein>
    <submittedName>
        <fullName evidence="8">Polysulfide reductase NrfD</fullName>
    </submittedName>
</protein>
<feature type="transmembrane region" description="Helical" evidence="7">
    <location>
        <begin position="372"/>
        <end position="393"/>
    </location>
</feature>
<feature type="transmembrane region" description="Helical" evidence="7">
    <location>
        <begin position="306"/>
        <end position="327"/>
    </location>
</feature>
<comment type="caution">
    <text evidence="8">The sequence shown here is derived from an EMBL/GenBank/DDBJ whole genome shotgun (WGS) entry which is preliminary data.</text>
</comment>
<feature type="transmembrane region" description="Helical" evidence="7">
    <location>
        <begin position="41"/>
        <end position="65"/>
    </location>
</feature>
<comment type="subcellular location">
    <subcellularLocation>
        <location evidence="1">Cell membrane</location>
        <topology evidence="1">Multi-pass membrane protein</topology>
    </subcellularLocation>
</comment>
<keyword evidence="6 7" id="KW-0472">Membrane</keyword>
<feature type="transmembrane region" description="Helical" evidence="7">
    <location>
        <begin position="265"/>
        <end position="285"/>
    </location>
</feature>
<reference evidence="8 9" key="1">
    <citation type="submission" date="2013-01" db="EMBL/GenBank/DDBJ databases">
        <authorList>
            <person name="Harkins D.M."/>
            <person name="Durkin A.S."/>
            <person name="Brinkac L.M."/>
            <person name="Haft D.H."/>
            <person name="Selengut J.D."/>
            <person name="Sanka R."/>
            <person name="DePew J."/>
            <person name="Purushe J."/>
            <person name="Peacock S.J."/>
            <person name="Thaipadungpanit J."/>
            <person name="Wuthiekanun V.W."/>
            <person name="Day N.P."/>
            <person name="Vinetz J.M."/>
            <person name="Sutton G.G."/>
            <person name="Nierman W.C."/>
            <person name="Fouts D.E."/>
        </authorList>
    </citation>
    <scope>NUCLEOTIDE SEQUENCE [LARGE SCALE GENOMIC DNA]</scope>
    <source>
        <strain evidence="8 9">FPW1039</strain>
    </source>
</reference>
<comment type="similarity">
    <text evidence="2">Belongs to the NrfD family.</text>
</comment>
<evidence type="ECO:0000256" key="7">
    <source>
        <dbReference type="SAM" id="Phobius"/>
    </source>
</evidence>
<organism evidence="8 9">
    <name type="scientific">Leptospira interrogans str. FPW1039</name>
    <dbReference type="NCBI Taxonomy" id="1193040"/>
    <lineage>
        <taxon>Bacteria</taxon>
        <taxon>Pseudomonadati</taxon>
        <taxon>Spirochaetota</taxon>
        <taxon>Spirochaetia</taxon>
        <taxon>Leptospirales</taxon>
        <taxon>Leptospiraceae</taxon>
        <taxon>Leptospira</taxon>
    </lineage>
</organism>